<dbReference type="Pfam" id="PF12833">
    <property type="entry name" value="HTH_18"/>
    <property type="match status" value="1"/>
</dbReference>
<dbReference type="AlphaFoldDB" id="A0A397QFH6"/>
<dbReference type="NCBIfam" id="NF011964">
    <property type="entry name" value="PRK15435.1"/>
    <property type="match status" value="1"/>
</dbReference>
<evidence type="ECO:0000256" key="9">
    <source>
        <dbReference type="ARBA" id="ARBA00023163"/>
    </source>
</evidence>
<dbReference type="RefSeq" id="WP_119061567.1">
    <property type="nucleotide sequence ID" value="NZ_QXDF01000001.1"/>
</dbReference>
<organism evidence="15 16">
    <name type="scientific">Dichotomicrobium thermohalophilum</name>
    <dbReference type="NCBI Taxonomy" id="933063"/>
    <lineage>
        <taxon>Bacteria</taxon>
        <taxon>Pseudomonadati</taxon>
        <taxon>Pseudomonadota</taxon>
        <taxon>Alphaproteobacteria</taxon>
        <taxon>Hyphomicrobiales</taxon>
        <taxon>Hyphomicrobiaceae</taxon>
        <taxon>Dichotomicrobium</taxon>
    </lineage>
</organism>
<evidence type="ECO:0000256" key="10">
    <source>
        <dbReference type="ARBA" id="ARBA00023204"/>
    </source>
</evidence>
<comment type="cofactor">
    <cofactor evidence="13">
        <name>Zn(2+)</name>
        <dbReference type="ChEBI" id="CHEBI:29105"/>
    </cofactor>
    <text evidence="13">Binds 1 zinc ion per subunit.</text>
</comment>
<dbReference type="Pfam" id="PF02870">
    <property type="entry name" value="Methyltransf_1N"/>
    <property type="match status" value="1"/>
</dbReference>
<sequence>MQASQDDARWTAVLERDSTCDGAFVFAVRTTRIYCRPGCPARRPKPEHVVFFETAAEARAAGFRPCLRCRPDAAADATGEAVLGACQLIGESETPPPLSALAEAAGMSRFHFQRVFKREVGMSPKQYADTRRQARLRETLPGATSVTEALYEAGYDSAARFYVQAHRALGMPASDYKAGGRGQAIWYALTNSIVGRVLIAGTARGLCAIFFGDGDESLETELRARFPNAHLVAAGEDLRECVAETVAFIDLPKGAFRLPLDVQGTAFQHKVWKALRDIPFGETATYAEIAERIGSPAATRAVANACGANPAAVAVPCHRVLRSDGSLGGYRWGVDRKRELLRRERGESN</sequence>
<comment type="caution">
    <text evidence="15">The sequence shown here is derived from an EMBL/GenBank/DDBJ whole genome shotgun (WGS) entry which is preliminary data.</text>
</comment>
<feature type="active site" description="Nucleophile; methyl group acceptor from either O6-methylguanine or O4-methylthymine" evidence="12">
    <location>
        <position position="317"/>
    </location>
</feature>
<dbReference type="SUPFAM" id="SSF46689">
    <property type="entry name" value="Homeodomain-like"/>
    <property type="match status" value="1"/>
</dbReference>
<evidence type="ECO:0000256" key="6">
    <source>
        <dbReference type="ARBA" id="ARBA00022763"/>
    </source>
</evidence>
<dbReference type="InterPro" id="IPR004026">
    <property type="entry name" value="Ada_DNA_repair_Zn-bd"/>
</dbReference>
<evidence type="ECO:0000256" key="1">
    <source>
        <dbReference type="ARBA" id="ARBA00001286"/>
    </source>
</evidence>
<protein>
    <recommendedName>
        <fullName evidence="3">methylated-DNA--[protein]-cysteine S-methyltransferase</fullName>
        <ecNumber evidence="3">2.1.1.63</ecNumber>
    </recommendedName>
</protein>
<evidence type="ECO:0000256" key="12">
    <source>
        <dbReference type="PIRSR" id="PIRSR000409-1"/>
    </source>
</evidence>
<dbReference type="GO" id="GO:0006281">
    <property type="term" value="P:DNA repair"/>
    <property type="evidence" value="ECO:0007669"/>
    <property type="project" value="UniProtKB-KW"/>
</dbReference>
<dbReference type="Pfam" id="PF01035">
    <property type="entry name" value="DNA_binding_1"/>
    <property type="match status" value="1"/>
</dbReference>
<dbReference type="Gene3D" id="1.10.10.60">
    <property type="entry name" value="Homeodomain-like"/>
    <property type="match status" value="1"/>
</dbReference>
<accession>A0A397QFH6</accession>
<evidence type="ECO:0000256" key="7">
    <source>
        <dbReference type="ARBA" id="ARBA00023015"/>
    </source>
</evidence>
<dbReference type="SUPFAM" id="SSF53155">
    <property type="entry name" value="Methylated DNA-protein cysteine methyltransferase domain"/>
    <property type="match status" value="1"/>
</dbReference>
<dbReference type="InterPro" id="IPR008332">
    <property type="entry name" value="MethylG_MeTrfase_N"/>
</dbReference>
<keyword evidence="10" id="KW-0234">DNA repair</keyword>
<feature type="active site" description="Nucleophile; methyl group acceptor from methylphosphotriester" evidence="12">
    <location>
        <position position="35"/>
    </location>
</feature>
<dbReference type="PANTHER" id="PTHR10815:SF14">
    <property type="entry name" value="BIFUNCTIONAL TRANSCRIPTIONAL ACTIVATOR_DNA REPAIR ENZYME ADA"/>
    <property type="match status" value="1"/>
</dbReference>
<keyword evidence="13" id="KW-0479">Metal-binding</keyword>
<evidence type="ECO:0000256" key="5">
    <source>
        <dbReference type="ARBA" id="ARBA00022679"/>
    </source>
</evidence>
<dbReference type="InterPro" id="IPR009057">
    <property type="entry name" value="Homeodomain-like_sf"/>
</dbReference>
<dbReference type="GO" id="GO:0032259">
    <property type="term" value="P:methylation"/>
    <property type="evidence" value="ECO:0007669"/>
    <property type="project" value="UniProtKB-KW"/>
</dbReference>
<dbReference type="Gene3D" id="3.40.10.10">
    <property type="entry name" value="DNA Methylphosphotriester Repair Domain"/>
    <property type="match status" value="1"/>
</dbReference>
<keyword evidence="7" id="KW-0805">Transcription regulation</keyword>
<dbReference type="Pfam" id="PF02805">
    <property type="entry name" value="Ada_Zn_binding"/>
    <property type="match status" value="1"/>
</dbReference>
<comment type="similarity">
    <text evidence="2">Belongs to the MGMT family.</text>
</comment>
<dbReference type="GO" id="GO:0003908">
    <property type="term" value="F:methylated-DNA-[protein]-cysteine S-methyltransferase activity"/>
    <property type="evidence" value="ECO:0007669"/>
    <property type="project" value="UniProtKB-EC"/>
</dbReference>
<dbReference type="InterPro" id="IPR016221">
    <property type="entry name" value="Bifunct_regulatory_prot_Ada"/>
</dbReference>
<keyword evidence="9" id="KW-0804">Transcription</keyword>
<keyword evidence="16" id="KW-1185">Reference proteome</keyword>
<dbReference type="FunFam" id="1.10.10.10:FF:000214">
    <property type="entry name" value="Methylated-DNA--protein-cysteine methyltransferase"/>
    <property type="match status" value="1"/>
</dbReference>
<dbReference type="CDD" id="cd06445">
    <property type="entry name" value="ATase"/>
    <property type="match status" value="1"/>
</dbReference>
<keyword evidence="13" id="KW-0862">Zinc</keyword>
<dbReference type="InterPro" id="IPR036388">
    <property type="entry name" value="WH-like_DNA-bd_sf"/>
</dbReference>
<evidence type="ECO:0000259" key="14">
    <source>
        <dbReference type="PROSITE" id="PS01124"/>
    </source>
</evidence>
<dbReference type="InterPro" id="IPR036631">
    <property type="entry name" value="MGMT_N_sf"/>
</dbReference>
<comment type="catalytic activity">
    <reaction evidence="11">
        <text>a 6-O-methyl-2'-deoxyguanosine in DNA + L-cysteinyl-[protein] = S-methyl-L-cysteinyl-[protein] + a 2'-deoxyguanosine in DNA</text>
        <dbReference type="Rhea" id="RHEA:24000"/>
        <dbReference type="Rhea" id="RHEA-COMP:10131"/>
        <dbReference type="Rhea" id="RHEA-COMP:10132"/>
        <dbReference type="Rhea" id="RHEA-COMP:11367"/>
        <dbReference type="Rhea" id="RHEA-COMP:11368"/>
        <dbReference type="ChEBI" id="CHEBI:29950"/>
        <dbReference type="ChEBI" id="CHEBI:82612"/>
        <dbReference type="ChEBI" id="CHEBI:85445"/>
        <dbReference type="ChEBI" id="CHEBI:85448"/>
        <dbReference type="EC" id="2.1.1.63"/>
    </reaction>
</comment>
<keyword evidence="5 15" id="KW-0808">Transferase</keyword>
<evidence type="ECO:0000256" key="2">
    <source>
        <dbReference type="ARBA" id="ARBA00008711"/>
    </source>
</evidence>
<dbReference type="InterPro" id="IPR035451">
    <property type="entry name" value="Ada-like_dom_sf"/>
</dbReference>
<dbReference type="GO" id="GO:0008270">
    <property type="term" value="F:zinc ion binding"/>
    <property type="evidence" value="ECO:0007669"/>
    <property type="project" value="InterPro"/>
</dbReference>
<dbReference type="Gene3D" id="1.10.10.10">
    <property type="entry name" value="Winged helix-like DNA-binding domain superfamily/Winged helix DNA-binding domain"/>
    <property type="match status" value="1"/>
</dbReference>
<keyword evidence="6" id="KW-0227">DNA damage</keyword>
<feature type="domain" description="HTH araC/xylS-type" evidence="14">
    <location>
        <begin position="98"/>
        <end position="179"/>
    </location>
</feature>
<dbReference type="OrthoDB" id="9802228at2"/>
<name>A0A397QFH6_9HYPH</name>
<evidence type="ECO:0000256" key="11">
    <source>
        <dbReference type="ARBA" id="ARBA00049348"/>
    </source>
</evidence>
<feature type="binding site" evidence="13">
    <location>
        <position position="39"/>
    </location>
    <ligand>
        <name>Zn(2+)</name>
        <dbReference type="ChEBI" id="CHEBI:29105"/>
    </ligand>
</feature>
<dbReference type="EC" id="2.1.1.63" evidence="3"/>
<proteinExistence type="inferred from homology"/>
<dbReference type="PIRSF" id="PIRSF000409">
    <property type="entry name" value="Ada"/>
    <property type="match status" value="1"/>
</dbReference>
<dbReference type="Gene3D" id="3.30.160.70">
    <property type="entry name" value="Methylated DNA-protein cysteine methyltransferase domain"/>
    <property type="match status" value="1"/>
</dbReference>
<keyword evidence="8" id="KW-0010">Activator</keyword>
<evidence type="ECO:0000256" key="3">
    <source>
        <dbReference type="ARBA" id="ARBA00011918"/>
    </source>
</evidence>
<feature type="binding site" evidence="13">
    <location>
        <position position="66"/>
    </location>
    <ligand>
        <name>Zn(2+)</name>
        <dbReference type="ChEBI" id="CHEBI:29105"/>
    </ligand>
</feature>
<keyword evidence="4 15" id="KW-0489">Methyltransferase</keyword>
<dbReference type="GO" id="GO:0043565">
    <property type="term" value="F:sequence-specific DNA binding"/>
    <property type="evidence" value="ECO:0007669"/>
    <property type="project" value="InterPro"/>
</dbReference>
<dbReference type="PROSITE" id="PS00374">
    <property type="entry name" value="MGMT"/>
    <property type="match status" value="1"/>
</dbReference>
<dbReference type="InterPro" id="IPR036217">
    <property type="entry name" value="MethylDNA_cys_MeTrfase_DNAb"/>
</dbReference>
<dbReference type="GO" id="GO:0003700">
    <property type="term" value="F:DNA-binding transcription factor activity"/>
    <property type="evidence" value="ECO:0007669"/>
    <property type="project" value="InterPro"/>
</dbReference>
<dbReference type="SUPFAM" id="SSF46767">
    <property type="entry name" value="Methylated DNA-protein cysteine methyltransferase, C-terminal domain"/>
    <property type="match status" value="1"/>
</dbReference>
<dbReference type="NCBIfam" id="TIGR00589">
    <property type="entry name" value="ogt"/>
    <property type="match status" value="1"/>
</dbReference>
<evidence type="ECO:0000313" key="16">
    <source>
        <dbReference type="Proteomes" id="UP000266273"/>
    </source>
</evidence>
<evidence type="ECO:0000256" key="13">
    <source>
        <dbReference type="PIRSR" id="PIRSR000409-3"/>
    </source>
</evidence>
<dbReference type="PROSITE" id="PS01124">
    <property type="entry name" value="HTH_ARAC_FAMILY_2"/>
    <property type="match status" value="1"/>
</dbReference>
<dbReference type="SUPFAM" id="SSF57884">
    <property type="entry name" value="Ada DNA repair protein, N-terminal domain (N-Ada 10)"/>
    <property type="match status" value="1"/>
</dbReference>
<evidence type="ECO:0000256" key="8">
    <source>
        <dbReference type="ARBA" id="ARBA00023159"/>
    </source>
</evidence>
<dbReference type="InterPro" id="IPR018060">
    <property type="entry name" value="HTH_AraC"/>
</dbReference>
<gene>
    <name evidence="15" type="ORF">BXY53_1914</name>
</gene>
<comment type="catalytic activity">
    <reaction evidence="1">
        <text>a 4-O-methyl-thymidine in DNA + L-cysteinyl-[protein] = a thymidine in DNA + S-methyl-L-cysteinyl-[protein]</text>
        <dbReference type="Rhea" id="RHEA:53428"/>
        <dbReference type="Rhea" id="RHEA-COMP:10131"/>
        <dbReference type="Rhea" id="RHEA-COMP:10132"/>
        <dbReference type="Rhea" id="RHEA-COMP:13555"/>
        <dbReference type="Rhea" id="RHEA-COMP:13556"/>
        <dbReference type="ChEBI" id="CHEBI:29950"/>
        <dbReference type="ChEBI" id="CHEBI:82612"/>
        <dbReference type="ChEBI" id="CHEBI:137386"/>
        <dbReference type="ChEBI" id="CHEBI:137387"/>
        <dbReference type="EC" id="2.1.1.63"/>
    </reaction>
</comment>
<reference evidence="15 16" key="1">
    <citation type="submission" date="2018-08" db="EMBL/GenBank/DDBJ databases">
        <title>Genomic Encyclopedia of Archaeal and Bacterial Type Strains, Phase II (KMG-II): from individual species to whole genera.</title>
        <authorList>
            <person name="Goeker M."/>
        </authorList>
    </citation>
    <scope>NUCLEOTIDE SEQUENCE [LARGE SCALE GENOMIC DNA]</scope>
    <source>
        <strain evidence="15 16">DSM 5002</strain>
    </source>
</reference>
<evidence type="ECO:0000256" key="4">
    <source>
        <dbReference type="ARBA" id="ARBA00022603"/>
    </source>
</evidence>
<feature type="binding site" evidence="13">
    <location>
        <position position="69"/>
    </location>
    <ligand>
        <name>Zn(2+)</name>
        <dbReference type="ChEBI" id="CHEBI:29105"/>
    </ligand>
</feature>
<dbReference type="InterPro" id="IPR001497">
    <property type="entry name" value="MethylDNA_cys_MeTrfase_AS"/>
</dbReference>
<dbReference type="Proteomes" id="UP000266273">
    <property type="component" value="Unassembled WGS sequence"/>
</dbReference>
<dbReference type="PANTHER" id="PTHR10815">
    <property type="entry name" value="METHYLATED-DNA--PROTEIN-CYSTEINE METHYLTRANSFERASE"/>
    <property type="match status" value="1"/>
</dbReference>
<evidence type="ECO:0000313" key="15">
    <source>
        <dbReference type="EMBL" id="RIA56804.1"/>
    </source>
</evidence>
<dbReference type="InterPro" id="IPR014048">
    <property type="entry name" value="MethylDNA_cys_MeTrfase_DNA-bd"/>
</dbReference>
<feature type="binding site" evidence="13">
    <location>
        <position position="35"/>
    </location>
    <ligand>
        <name>Zn(2+)</name>
        <dbReference type="ChEBI" id="CHEBI:29105"/>
    </ligand>
</feature>
<dbReference type="EMBL" id="QXDF01000001">
    <property type="protein sequence ID" value="RIA56804.1"/>
    <property type="molecule type" value="Genomic_DNA"/>
</dbReference>
<dbReference type="SMART" id="SM00342">
    <property type="entry name" value="HTH_ARAC"/>
    <property type="match status" value="1"/>
</dbReference>